<accession>A0A5C6ZV43</accession>
<feature type="transmembrane region" description="Helical" evidence="1">
    <location>
        <begin position="112"/>
        <end position="129"/>
    </location>
</feature>
<gene>
    <name evidence="2" type="ORF">ES724_05735</name>
</gene>
<feature type="transmembrane region" description="Helical" evidence="1">
    <location>
        <begin position="206"/>
        <end position="231"/>
    </location>
</feature>
<dbReference type="OrthoDB" id="1453530at2"/>
<feature type="transmembrane region" description="Helical" evidence="1">
    <location>
        <begin position="173"/>
        <end position="194"/>
    </location>
</feature>
<evidence type="ECO:0000313" key="3">
    <source>
        <dbReference type="Proteomes" id="UP000321367"/>
    </source>
</evidence>
<sequence>MLEYILHYKLYISYLFEFIAALSGSYYFLKNKNAARRFKFFAWFLWLIFFVDMFGGYTIWNYFDDYETFPWLEDSVFVRNEWLYNCLKLITYIIISSILISSLETSKLKSRLNFAVVLYFIIGVAEILFSGKVFYAYIIENIFMGTILLLICVGAYFRKLTQSDDVLNFSRDLTFYIAVGYLVWNLCVTPIFIYDSYFNTKNEDFILLYAAILRYSNIFMYGLFSFAFIYCANGKSNLKLKTVVK</sequence>
<feature type="transmembrane region" description="Helical" evidence="1">
    <location>
        <begin position="12"/>
        <end position="29"/>
    </location>
</feature>
<feature type="transmembrane region" description="Helical" evidence="1">
    <location>
        <begin position="135"/>
        <end position="157"/>
    </location>
</feature>
<keyword evidence="1" id="KW-0472">Membrane</keyword>
<dbReference type="EMBL" id="VORY01000004">
    <property type="protein sequence ID" value="TXD94511.1"/>
    <property type="molecule type" value="Genomic_DNA"/>
</dbReference>
<comment type="caution">
    <text evidence="2">The sequence shown here is derived from an EMBL/GenBank/DDBJ whole genome shotgun (WGS) entry which is preliminary data.</text>
</comment>
<feature type="transmembrane region" description="Helical" evidence="1">
    <location>
        <begin position="82"/>
        <end position="100"/>
    </location>
</feature>
<reference evidence="2 3" key="1">
    <citation type="submission" date="2019-08" db="EMBL/GenBank/DDBJ databases">
        <title>Genome sequence of Gillisia hiemivivida IC154 (type strain).</title>
        <authorList>
            <person name="Bowman J.P."/>
        </authorList>
    </citation>
    <scope>NUCLEOTIDE SEQUENCE [LARGE SCALE GENOMIC DNA]</scope>
    <source>
        <strain evidence="2 3">IC154</strain>
    </source>
</reference>
<name>A0A5C6ZV43_9FLAO</name>
<keyword evidence="1" id="KW-0812">Transmembrane</keyword>
<dbReference type="RefSeq" id="WP_146930794.1">
    <property type="nucleotide sequence ID" value="NZ_CBCSHZ010000004.1"/>
</dbReference>
<dbReference type="Proteomes" id="UP000321367">
    <property type="component" value="Unassembled WGS sequence"/>
</dbReference>
<protein>
    <submittedName>
        <fullName evidence="2">Uncharacterized protein</fullName>
    </submittedName>
</protein>
<dbReference type="AlphaFoldDB" id="A0A5C6ZV43"/>
<keyword evidence="3" id="KW-1185">Reference proteome</keyword>
<proteinExistence type="predicted"/>
<feature type="transmembrane region" description="Helical" evidence="1">
    <location>
        <begin position="41"/>
        <end position="62"/>
    </location>
</feature>
<keyword evidence="1" id="KW-1133">Transmembrane helix</keyword>
<evidence type="ECO:0000256" key="1">
    <source>
        <dbReference type="SAM" id="Phobius"/>
    </source>
</evidence>
<evidence type="ECO:0000313" key="2">
    <source>
        <dbReference type="EMBL" id="TXD94511.1"/>
    </source>
</evidence>
<organism evidence="2 3">
    <name type="scientific">Gillisia hiemivivida</name>
    <dbReference type="NCBI Taxonomy" id="291190"/>
    <lineage>
        <taxon>Bacteria</taxon>
        <taxon>Pseudomonadati</taxon>
        <taxon>Bacteroidota</taxon>
        <taxon>Flavobacteriia</taxon>
        <taxon>Flavobacteriales</taxon>
        <taxon>Flavobacteriaceae</taxon>
        <taxon>Gillisia</taxon>
    </lineage>
</organism>